<keyword evidence="4" id="KW-0511">Multifunctional enzyme</keyword>
<dbReference type="InterPro" id="IPR018201">
    <property type="entry name" value="Ketoacyl_synth_AS"/>
</dbReference>
<dbReference type="EMBL" id="MW373478">
    <property type="protein sequence ID" value="UPN67550.1"/>
    <property type="molecule type" value="mRNA"/>
</dbReference>
<dbReference type="InterPro" id="IPR001227">
    <property type="entry name" value="Ac_transferase_dom_sf"/>
</dbReference>
<evidence type="ECO:0000256" key="4">
    <source>
        <dbReference type="ARBA" id="ARBA00023268"/>
    </source>
</evidence>
<evidence type="ECO:0000256" key="1">
    <source>
        <dbReference type="ARBA" id="ARBA00022450"/>
    </source>
</evidence>
<evidence type="ECO:0000256" key="5">
    <source>
        <dbReference type="PROSITE-ProRule" id="PRU01363"/>
    </source>
</evidence>
<accession>A0A8U0ASD1</accession>
<dbReference type="Pfam" id="PF00109">
    <property type="entry name" value="ketoacyl-synt"/>
    <property type="match status" value="1"/>
</dbReference>
<dbReference type="InterPro" id="IPR016036">
    <property type="entry name" value="Malonyl_transacylase_ACP-bd"/>
</dbReference>
<dbReference type="Pfam" id="PF21089">
    <property type="entry name" value="PKS_DH_N"/>
    <property type="match status" value="1"/>
</dbReference>
<dbReference type="InterPro" id="IPR014043">
    <property type="entry name" value="Acyl_transferase_dom"/>
</dbReference>
<dbReference type="InterPro" id="IPR020841">
    <property type="entry name" value="PKS_Beta-ketoAc_synthase_dom"/>
</dbReference>
<organism evidence="9">
    <name type="scientific">Pestalotiopsis sp</name>
    <dbReference type="NCBI Taxonomy" id="36460"/>
    <lineage>
        <taxon>Eukaryota</taxon>
        <taxon>Fungi</taxon>
        <taxon>Dikarya</taxon>
        <taxon>Ascomycota</taxon>
        <taxon>Pezizomycotina</taxon>
        <taxon>Sordariomycetes</taxon>
        <taxon>Xylariomycetidae</taxon>
        <taxon>Amphisphaeriales</taxon>
        <taxon>Sporocadaceae</taxon>
        <taxon>Pestalotiopsis</taxon>
    </lineage>
</organism>
<protein>
    <recommendedName>
        <fullName evidence="10">Polyketide synthase</fullName>
    </recommendedName>
</protein>
<keyword evidence="2" id="KW-0597">Phosphoprotein</keyword>
<feature type="compositionally biased region" description="Basic and acidic residues" evidence="6">
    <location>
        <begin position="1623"/>
        <end position="1634"/>
    </location>
</feature>
<dbReference type="Pfam" id="PF00975">
    <property type="entry name" value="Thioesterase"/>
    <property type="match status" value="1"/>
</dbReference>
<dbReference type="Pfam" id="PF00698">
    <property type="entry name" value="Acyl_transf_1"/>
    <property type="match status" value="1"/>
</dbReference>
<proteinExistence type="evidence at transcript level"/>
<dbReference type="InterPro" id="IPR042104">
    <property type="entry name" value="PKS_dehydratase_sf"/>
</dbReference>
<dbReference type="SUPFAM" id="SSF52151">
    <property type="entry name" value="FabD/lysophospholipase-like"/>
    <property type="match status" value="1"/>
</dbReference>
<reference evidence="9" key="1">
    <citation type="submission" date="2020-12" db="EMBL/GenBank/DDBJ databases">
        <authorList>
            <person name="Li J."/>
            <person name="Zhen H."/>
            <person name="Chen Y."/>
            <person name="Liu L."/>
        </authorList>
    </citation>
    <scope>NUCLEOTIDE SEQUENCE</scope>
</reference>
<dbReference type="Gene3D" id="3.40.50.1820">
    <property type="entry name" value="alpha/beta hydrolase"/>
    <property type="match status" value="1"/>
</dbReference>
<evidence type="ECO:0000256" key="6">
    <source>
        <dbReference type="SAM" id="MobiDB-lite"/>
    </source>
</evidence>
<dbReference type="InterPro" id="IPR050091">
    <property type="entry name" value="PKS_NRPS_Biosynth_Enz"/>
</dbReference>
<dbReference type="CDD" id="cd00833">
    <property type="entry name" value="PKS"/>
    <property type="match status" value="1"/>
</dbReference>
<dbReference type="SMART" id="SM00827">
    <property type="entry name" value="PKS_AT"/>
    <property type="match status" value="1"/>
</dbReference>
<dbReference type="Pfam" id="PF02801">
    <property type="entry name" value="Ketoacyl-synt_C"/>
    <property type="match status" value="1"/>
</dbReference>
<dbReference type="SMART" id="SM00825">
    <property type="entry name" value="PKS_KS"/>
    <property type="match status" value="1"/>
</dbReference>
<evidence type="ECO:0000256" key="3">
    <source>
        <dbReference type="ARBA" id="ARBA00022679"/>
    </source>
</evidence>
<dbReference type="InterPro" id="IPR049552">
    <property type="entry name" value="PKS_DH_N"/>
</dbReference>
<dbReference type="Gene3D" id="3.40.366.10">
    <property type="entry name" value="Malonyl-Coenzyme A Acyl Carrier Protein, domain 2"/>
    <property type="match status" value="3"/>
</dbReference>
<dbReference type="PROSITE" id="PS00012">
    <property type="entry name" value="PHOSPHOPANTETHEINE"/>
    <property type="match status" value="1"/>
</dbReference>
<dbReference type="InterPro" id="IPR016039">
    <property type="entry name" value="Thiolase-like"/>
</dbReference>
<dbReference type="SMR" id="A0A8U0ASD1"/>
<keyword evidence="3" id="KW-0808">Transferase</keyword>
<feature type="region of interest" description="N-terminal hotdog fold" evidence="5">
    <location>
        <begin position="1311"/>
        <end position="1439"/>
    </location>
</feature>
<dbReference type="Gene3D" id="3.40.47.10">
    <property type="match status" value="1"/>
</dbReference>
<dbReference type="Pfam" id="PF14765">
    <property type="entry name" value="PS-DH"/>
    <property type="match status" value="1"/>
</dbReference>
<evidence type="ECO:0000313" key="9">
    <source>
        <dbReference type="EMBL" id="UPN67550.1"/>
    </source>
</evidence>
<evidence type="ECO:0000259" key="8">
    <source>
        <dbReference type="PROSITE" id="PS52019"/>
    </source>
</evidence>
<dbReference type="SUPFAM" id="SSF47336">
    <property type="entry name" value="ACP-like"/>
    <property type="match status" value="1"/>
</dbReference>
<dbReference type="InterPro" id="IPR014030">
    <property type="entry name" value="Ketoacyl_synth_N"/>
</dbReference>
<dbReference type="Pfam" id="PF00550">
    <property type="entry name" value="PP-binding"/>
    <property type="match status" value="1"/>
</dbReference>
<dbReference type="PANTHER" id="PTHR43775:SF37">
    <property type="entry name" value="SI:DKEY-61P9.11"/>
    <property type="match status" value="1"/>
</dbReference>
<dbReference type="Gene3D" id="3.30.70.3290">
    <property type="match status" value="1"/>
</dbReference>
<dbReference type="Gene3D" id="3.10.129.110">
    <property type="entry name" value="Polyketide synthase dehydratase"/>
    <property type="match status" value="1"/>
</dbReference>
<feature type="region of interest" description="Disordered" evidence="6">
    <location>
        <begin position="1621"/>
        <end position="1643"/>
    </location>
</feature>
<dbReference type="InterPro" id="IPR014031">
    <property type="entry name" value="Ketoacyl_synth_C"/>
</dbReference>
<dbReference type="InterPro" id="IPR049551">
    <property type="entry name" value="PKS_DH_C"/>
</dbReference>
<dbReference type="GO" id="GO:0006633">
    <property type="term" value="P:fatty acid biosynthetic process"/>
    <property type="evidence" value="ECO:0007669"/>
    <property type="project" value="InterPro"/>
</dbReference>
<dbReference type="GO" id="GO:0004312">
    <property type="term" value="F:fatty acid synthase activity"/>
    <property type="evidence" value="ECO:0007669"/>
    <property type="project" value="TreeGrafter"/>
</dbReference>
<evidence type="ECO:0000259" key="7">
    <source>
        <dbReference type="PROSITE" id="PS52004"/>
    </source>
</evidence>
<dbReference type="InterPro" id="IPR029058">
    <property type="entry name" value="AB_hydrolase_fold"/>
</dbReference>
<evidence type="ECO:0008006" key="10">
    <source>
        <dbReference type="Google" id="ProtNLM"/>
    </source>
</evidence>
<keyword evidence="1" id="KW-0596">Phosphopantetheine</keyword>
<dbReference type="Pfam" id="PF16073">
    <property type="entry name" value="SAT"/>
    <property type="match status" value="1"/>
</dbReference>
<dbReference type="InterPro" id="IPR001031">
    <property type="entry name" value="Thioesterase"/>
</dbReference>
<dbReference type="PANTHER" id="PTHR43775">
    <property type="entry name" value="FATTY ACID SYNTHASE"/>
    <property type="match status" value="1"/>
</dbReference>
<dbReference type="NCBIfam" id="TIGR04532">
    <property type="entry name" value="PT_fungal_PKS"/>
    <property type="match status" value="1"/>
</dbReference>
<dbReference type="Pfam" id="PF22621">
    <property type="entry name" value="CurL-like_PKS_C"/>
    <property type="match status" value="1"/>
</dbReference>
<feature type="active site" description="Proton donor; for dehydratase activity" evidence="5">
    <location>
        <position position="1526"/>
    </location>
</feature>
<dbReference type="InterPro" id="IPR006162">
    <property type="entry name" value="Ppantetheine_attach_site"/>
</dbReference>
<dbReference type="SUPFAM" id="SSF55048">
    <property type="entry name" value="Probable ACP-binding domain of malonyl-CoA ACP transacylase"/>
    <property type="match status" value="1"/>
</dbReference>
<dbReference type="InterPro" id="IPR049900">
    <property type="entry name" value="PKS_mFAS_DH"/>
</dbReference>
<feature type="active site" description="Proton acceptor; for dehydratase activity" evidence="5">
    <location>
        <position position="1343"/>
    </location>
</feature>
<dbReference type="PROSITE" id="PS52019">
    <property type="entry name" value="PKS_MFAS_DH"/>
    <property type="match status" value="1"/>
</dbReference>
<dbReference type="SUPFAM" id="SSF53474">
    <property type="entry name" value="alpha/beta-Hydrolases"/>
    <property type="match status" value="1"/>
</dbReference>
<feature type="domain" description="PKS/mFAS DH" evidence="8">
    <location>
        <begin position="1311"/>
        <end position="1611"/>
    </location>
</feature>
<dbReference type="InterPro" id="IPR036736">
    <property type="entry name" value="ACP-like_sf"/>
</dbReference>
<dbReference type="InterPro" id="IPR016035">
    <property type="entry name" value="Acyl_Trfase/lysoPLipase"/>
</dbReference>
<feature type="region of interest" description="C-terminal hotdog fold" evidence="5">
    <location>
        <begin position="1466"/>
        <end position="1611"/>
    </location>
</feature>
<dbReference type="Gene3D" id="1.10.1200.10">
    <property type="entry name" value="ACP-like"/>
    <property type="match status" value="1"/>
</dbReference>
<dbReference type="InterPro" id="IPR030918">
    <property type="entry name" value="PT_fungal_PKS"/>
</dbReference>
<dbReference type="GO" id="GO:0044550">
    <property type="term" value="P:secondary metabolite biosynthetic process"/>
    <property type="evidence" value="ECO:0007669"/>
    <property type="project" value="TreeGrafter"/>
</dbReference>
<sequence length="2027" mass="221105">MSATKEHLVLLFGGQGSTAIFSPAAIENAERDIRSANAGSILLSRCHAAFLREMECLDAPSRESLAINIDDFSAPRDLLRPAEKYHTHATIQATTIYLCQMLHYLAEVQNSDTQFEDYYENIRETAGFSSGLLPATIVARSCTLDDFITDGVAGFGLAFWMACRSLLWGVETAGKRAVEGHDDFEATWSLVLRGLPPNEVEERLAQHFSTRTQESDSATSRHLQISAISSSDTVSVSGPSHELASFRLQAVSDLATTFAHVHGWYHGGDQFENVVHQVLQDLQWRSISLRSCSEPTKPVRSTLDGTLLETSGASSSELLNWLVRHLLVYPVNWAETAQGIGGSIGELLRHEPSSAVKVLSFGPSSGALFPDLQPLDPRIQLLDVSPFKAGKRSQLASEYKDSIAIVGMSVNLPKGKGTEQLWETLSQGLSAVSEIPESRFNVSDYYSENSGKPRSMPAKHGAFLDDPFSFDNGFFNISPREAKSMDPQQRVLLHAAQEALEDAGYVADSSPSSQRASTGCYVGLATGDYTDNLRDDIDVFYSPGTLRAFHSGRISYFYRLSGPSIVADTACSSSMVSVYQACRALQDGDCTSAIAGGVNVISSPDMYLGLARGHFLSPTGGCKPFDASADGYCRAEGCVLFVLKRLSDAVTENDRIHGVIRNVMANQSGNAHSITHPHSATQIDLFQRLLRQTNVDPASVGVVEAHGTGTQAGDAREVESLRAVFGPHHSKTNPLTISSIKGNIGHCEAASGAAGLAKLLLMLQKKEIPIQAAFKNINPAFADIESSGLVIPRQTVSWKHSQRTPRRALLNNFGAAGSNASLLLEEWNEPLNSQRRCPKIQRRSAHVFTLSAKTPKALESAVRRHCQLLQQSEQKHATIEDVCYTATARRQAYDHRMSLVCTSIDDMLDKLQRSKPADAVHAQHVSATIFVFSGQGGLYDGMGQELMQTSSVFREIIMTCDRILQGLGHPSILGIFSRDPAVARPLEGDEYIIASQCACVALEYALAKMFMSWGVMPKYVMGHSLGEYAALCISGVLTLEDTLRIVAARARMMTDHCVADATGMLACKLSSAQAEKVLSTSPSLSQLTVVCRNGFSDCVVGGPLDQLDTFRRECATSKIKARLLDVPYAFHSAAMDPIMEPLEALGRSVHFAQPEIPIISNVFGRLFEDGDLTPDYFALHATKPVQFAEGIVDLQSRESLGGAVFLEIGPHPTTLPMLRNSIQSDTSAYLGTLKRGEDSWTSISSTLAALSLRKMTLNWRRAFEGTSAKVTSLPGHLLEGSSYMIPYQEFRTGTSSPRQLRDETARVATNFKLLPWLNKLASSSNESVYETTLATLGPFILGHDVGGTPICPASVYHEIALEGAHNSFATRNDQVLVVTKMSFASPLIYVPSKSTEIVLVRIKRQSASHADFIVASRSSQVPEETIHCTGAVQLQDSQTCTAQWVRDAALAKRQIRYLSGAGQDDSSTFRRKVLYETIFPRVVAYSAEYQSLMSLDVADSNLEGLGSFRLPLHTHGDYLAPPVFTDTLLHAAGFIANLAVKSEEICICARVDSIEVAYREIDYTDAFTVYCSLLEVKGAILADSIALDVNGKVVAVVRGMEFKRLRLSAFQHMLSGKTSVAKPEVHSIEQEKSRPSTGLMTPPESGNVANTPTDSSGGLLHNVRTTLETIVMEVGGFSKGDMDYTKSLEELGIDSLMQIEIISKLTRTFPGQTGLNHHALSSCETLEALENTLASILHASVGIGALVEATTLTSRRDSCQHTLVPSEYSPSDTVQENPVKLHHSDGPRTPLCLFHDGSGQVSMYARLHDHDRPTYAFFDPQFGSDQRPLASISQMAQHYISQIAKVEQAPIILGGWSFGGVVAFEAARQLIANGFEVKGLVLIDSPNPINHEPLPKEVIASITKSNNQPGTTTERTAMEEEFHYNASLLGQYEAVPLSSSNTTKLRAVMLRSREVMDTENLCGVSYEWLSDQNARSDAIAAWEGLVGGHLEVLSIPGNHFEPFTRNNIRETEVQLWKACQYIEELRE</sequence>
<name>A0A8U0ASD1_PESTX</name>
<dbReference type="InterPro" id="IPR032088">
    <property type="entry name" value="SAT"/>
</dbReference>
<feature type="domain" description="Ketosynthase family 3 (KS3)" evidence="7">
    <location>
        <begin position="400"/>
        <end position="826"/>
    </location>
</feature>
<dbReference type="SUPFAM" id="SSF53901">
    <property type="entry name" value="Thiolase-like"/>
    <property type="match status" value="1"/>
</dbReference>
<dbReference type="PROSITE" id="PS00606">
    <property type="entry name" value="KS3_1"/>
    <property type="match status" value="1"/>
</dbReference>
<dbReference type="InterPro" id="IPR009081">
    <property type="entry name" value="PP-bd_ACP"/>
</dbReference>
<dbReference type="GO" id="GO:0004315">
    <property type="term" value="F:3-oxoacyl-[acyl-carrier-protein] synthase activity"/>
    <property type="evidence" value="ECO:0007669"/>
    <property type="project" value="InterPro"/>
</dbReference>
<dbReference type="PROSITE" id="PS52004">
    <property type="entry name" value="KS3_2"/>
    <property type="match status" value="1"/>
</dbReference>
<evidence type="ECO:0000256" key="2">
    <source>
        <dbReference type="ARBA" id="ARBA00022553"/>
    </source>
</evidence>